<proteinExistence type="predicted"/>
<organism evidence="1 2">
    <name type="scientific">Cetraspora pellucida</name>
    <dbReference type="NCBI Taxonomy" id="1433469"/>
    <lineage>
        <taxon>Eukaryota</taxon>
        <taxon>Fungi</taxon>
        <taxon>Fungi incertae sedis</taxon>
        <taxon>Mucoromycota</taxon>
        <taxon>Glomeromycotina</taxon>
        <taxon>Glomeromycetes</taxon>
        <taxon>Diversisporales</taxon>
        <taxon>Gigasporaceae</taxon>
        <taxon>Cetraspora</taxon>
    </lineage>
</organism>
<protein>
    <submittedName>
        <fullName evidence="1">4106_t:CDS:1</fullName>
    </submittedName>
</protein>
<name>A0A9N9BN82_9GLOM</name>
<dbReference type="Proteomes" id="UP000789759">
    <property type="component" value="Unassembled WGS sequence"/>
</dbReference>
<dbReference type="EMBL" id="CAJVQA010003258">
    <property type="protein sequence ID" value="CAG8570343.1"/>
    <property type="molecule type" value="Genomic_DNA"/>
</dbReference>
<reference evidence="1" key="1">
    <citation type="submission" date="2021-06" db="EMBL/GenBank/DDBJ databases">
        <authorList>
            <person name="Kallberg Y."/>
            <person name="Tangrot J."/>
            <person name="Rosling A."/>
        </authorList>
    </citation>
    <scope>NUCLEOTIDE SEQUENCE</scope>
    <source>
        <strain evidence="1">FL966</strain>
    </source>
</reference>
<comment type="caution">
    <text evidence="1">The sequence shown here is derived from an EMBL/GenBank/DDBJ whole genome shotgun (WGS) entry which is preliminary data.</text>
</comment>
<evidence type="ECO:0000313" key="1">
    <source>
        <dbReference type="EMBL" id="CAG8570343.1"/>
    </source>
</evidence>
<keyword evidence="2" id="KW-1185">Reference proteome</keyword>
<dbReference type="AlphaFoldDB" id="A0A9N9BN82"/>
<gene>
    <name evidence="1" type="ORF">CPELLU_LOCUS5623</name>
</gene>
<accession>A0A9N9BN82</accession>
<sequence>MLGIKEIIAVENLDLRLLINIRTLVVSRFLFLLGQLGKSFILNSRGSELGNEIRMKTLSFIMKITSSVNKESYCFSKRNNYKNLSVI</sequence>
<evidence type="ECO:0000313" key="2">
    <source>
        <dbReference type="Proteomes" id="UP000789759"/>
    </source>
</evidence>